<evidence type="ECO:0000313" key="2">
    <source>
        <dbReference type="Proteomes" id="UP000593898"/>
    </source>
</evidence>
<dbReference type="RefSeq" id="YP_010112012.1">
    <property type="nucleotide sequence ID" value="NC_055887.1"/>
</dbReference>
<accession>A0A7M1S0D0</accession>
<dbReference type="GeneID" id="65130470"/>
<keyword evidence="2" id="KW-1185">Reference proteome</keyword>
<reference evidence="1 2" key="1">
    <citation type="submission" date="2020-07" db="EMBL/GenBank/DDBJ databases">
        <title>Taxonomic proposal: Crassvirales, a new order of highly abundant and diverse bacterial viruses.</title>
        <authorList>
            <person name="Shkoporov A.N."/>
            <person name="Stockdale S.R."/>
            <person name="Guerin E."/>
            <person name="Ross R.P."/>
            <person name="Hill C."/>
        </authorList>
    </citation>
    <scope>NUCLEOTIDE SEQUENCE [LARGE SCALE GENOMIC DNA]</scope>
</reference>
<proteinExistence type="predicted"/>
<dbReference type="Proteomes" id="UP000593898">
    <property type="component" value="Segment"/>
</dbReference>
<dbReference type="EMBL" id="MT774394">
    <property type="protein sequence ID" value="QOR59854.1"/>
    <property type="molecule type" value="Genomic_DNA"/>
</dbReference>
<organism evidence="1 2">
    <name type="scientific">uncultured phage cr271_1</name>
    <dbReference type="NCBI Taxonomy" id="2772078"/>
    <lineage>
        <taxon>Viruses</taxon>
        <taxon>Duplodnaviria</taxon>
        <taxon>Heunggongvirae</taxon>
        <taxon>Uroviricota</taxon>
        <taxon>Caudoviricetes</taxon>
        <taxon>Crassvirales</taxon>
        <taxon>Intestiviridae</taxon>
        <taxon>Obtuvirinae</taxon>
        <taxon>Hacihdavirus</taxon>
        <taxon>Hacihdavirus animalis</taxon>
    </lineage>
</organism>
<name>A0A7M1S0D0_9CAUD</name>
<sequence length="114" mass="12664">MTQWLKFVNQGSIPAIQTVAVNTVGTVTTLSFNNHPYRQTNRFYGFFVIRIDQDTSGITSTNTVQFDTQGVGGSAIDVYQANGQIATINELTSLGQSVYLCFYDRDNNRVQIIS</sequence>
<evidence type="ECO:0000313" key="1">
    <source>
        <dbReference type="EMBL" id="QOR59854.1"/>
    </source>
</evidence>
<protein>
    <submittedName>
        <fullName evidence="1">Uncharacterized protein</fullName>
    </submittedName>
</protein>
<dbReference type="KEGG" id="vg:65130470"/>